<accession>A0A0G0M9F4</accession>
<proteinExistence type="predicted"/>
<keyword evidence="2" id="KW-0472">Membrane</keyword>
<reference evidence="3" key="1">
    <citation type="journal article" date="2015" name="Nature">
        <title>rRNA introns, odd ribosomes, and small enigmatic genomes across a large radiation of phyla.</title>
        <authorList>
            <person name="Brown C.T."/>
            <person name="Hug L.A."/>
            <person name="Thomas B.C."/>
            <person name="Sharon I."/>
            <person name="Castelle C.J."/>
            <person name="Singh A."/>
            <person name="Wilkins M.J."/>
            <person name="Williams K.H."/>
            <person name="Banfield J.F."/>
        </authorList>
    </citation>
    <scope>NUCLEOTIDE SEQUENCE [LARGE SCALE GENOMIC DNA]</scope>
</reference>
<keyword evidence="2" id="KW-1133">Transmembrane helix</keyword>
<evidence type="ECO:0000256" key="1">
    <source>
        <dbReference type="SAM" id="MobiDB-lite"/>
    </source>
</evidence>
<name>A0A0G0M9F4_9BACT</name>
<evidence type="ECO:0000256" key="2">
    <source>
        <dbReference type="SAM" id="Phobius"/>
    </source>
</evidence>
<feature type="transmembrane region" description="Helical" evidence="2">
    <location>
        <begin position="12"/>
        <end position="38"/>
    </location>
</feature>
<dbReference type="Proteomes" id="UP000034022">
    <property type="component" value="Unassembled WGS sequence"/>
</dbReference>
<organism evidence="3 4">
    <name type="scientific">Candidatus Falkowbacteria bacterium GW2011_GWE1_38_31</name>
    <dbReference type="NCBI Taxonomy" id="1618638"/>
    <lineage>
        <taxon>Bacteria</taxon>
        <taxon>Candidatus Falkowiibacteriota</taxon>
    </lineage>
</organism>
<dbReference type="EMBL" id="LBUU01000005">
    <property type="protein sequence ID" value="KKQ70299.1"/>
    <property type="molecule type" value="Genomic_DNA"/>
</dbReference>
<dbReference type="AlphaFoldDB" id="A0A0G0M9F4"/>
<evidence type="ECO:0000313" key="3">
    <source>
        <dbReference type="EMBL" id="KKQ70299.1"/>
    </source>
</evidence>
<keyword evidence="2" id="KW-0812">Transmembrane</keyword>
<evidence type="ECO:0000313" key="4">
    <source>
        <dbReference type="Proteomes" id="UP000034022"/>
    </source>
</evidence>
<sequence>MIFFNKTKFNSTLFITASLSAFFVLGFLYFALFANALFQDMARQNSNNVVNQAEEETCVQESDFDMSDPYVTKAPEWNKEK</sequence>
<gene>
    <name evidence="3" type="ORF">US91_C0005G0004</name>
</gene>
<protein>
    <submittedName>
        <fullName evidence="3">Uncharacterized protein</fullName>
    </submittedName>
</protein>
<comment type="caution">
    <text evidence="3">The sequence shown here is derived from an EMBL/GenBank/DDBJ whole genome shotgun (WGS) entry which is preliminary data.</text>
</comment>
<feature type="region of interest" description="Disordered" evidence="1">
    <location>
        <begin position="60"/>
        <end position="81"/>
    </location>
</feature>